<evidence type="ECO:0000313" key="1">
    <source>
        <dbReference type="EMBL" id="MBN7770260.1"/>
    </source>
</evidence>
<dbReference type="EMBL" id="JAFKDB010000015">
    <property type="protein sequence ID" value="MBN7770260.1"/>
    <property type="molecule type" value="Genomic_DNA"/>
</dbReference>
<comment type="caution">
    <text evidence="1">The sequence shown here is derived from an EMBL/GenBank/DDBJ whole genome shotgun (WGS) entry which is preliminary data.</text>
</comment>
<reference evidence="1 2" key="1">
    <citation type="submission" date="2021-02" db="EMBL/GenBank/DDBJ databases">
        <title>PHA producing bacteria isolated from coastal sediment in Guangdong, Shenzhen.</title>
        <authorList>
            <person name="Zheng W."/>
            <person name="Yu S."/>
            <person name="Huang Y."/>
        </authorList>
    </citation>
    <scope>NUCLEOTIDE SEQUENCE [LARGE SCALE GENOMIC DNA]</scope>
    <source>
        <strain evidence="1 2">TN21-5</strain>
    </source>
</reference>
<evidence type="ECO:0000313" key="2">
    <source>
        <dbReference type="Proteomes" id="UP000664344"/>
    </source>
</evidence>
<accession>A0ABS3BG20</accession>
<dbReference type="InterPro" id="IPR010352">
    <property type="entry name" value="DUF945"/>
</dbReference>
<proteinExistence type="predicted"/>
<dbReference type="Pfam" id="PF06097">
    <property type="entry name" value="DUF945"/>
    <property type="match status" value="1"/>
</dbReference>
<organism evidence="1 2">
    <name type="scientific">Marinobacter daepoensis</name>
    <dbReference type="NCBI Taxonomy" id="262077"/>
    <lineage>
        <taxon>Bacteria</taxon>
        <taxon>Pseudomonadati</taxon>
        <taxon>Pseudomonadota</taxon>
        <taxon>Gammaproteobacteria</taxon>
        <taxon>Pseudomonadales</taxon>
        <taxon>Marinobacteraceae</taxon>
        <taxon>Marinobacter</taxon>
    </lineage>
</organism>
<dbReference type="Proteomes" id="UP000664344">
    <property type="component" value="Unassembled WGS sequence"/>
</dbReference>
<dbReference type="RefSeq" id="WP_206557519.1">
    <property type="nucleotide sequence ID" value="NZ_JAFKDB010000015.1"/>
</dbReference>
<protein>
    <submittedName>
        <fullName evidence="1">YdgA family protein</fullName>
    </submittedName>
</protein>
<sequence>MKPKHWTLAGLAVLVAAGGAPWGVGYVTEQHWREATLEVNRAQPFLNFQTDEYRRGVLGSEVSATVTLIDPETGDSRSVAVDIQISHGITGSLMDFRPRDGWQPQGADWFPESEPVLTLETRLWGSATLELDAPVMRIEGPDESSFIQSSGGLVRVDVGRLGEEAELLVVWPAVRVHGPALDVTVDDFHVEQSMEWLVGDIWTGSGVMAVDTMTLQAPESSPVTLKGLSLESLSETDDGGQRLDSRVTLSLESAALPDEMFGPHRLEVALEGLDVASWNTFSRALTDLQSLAINEYDDPAAAFEQQMAVVQRFNGAVHGLAAQGFSAGVRELSLETPEGEVSGSLMVSHPELSGDQRDTMLMVMQALKGSVDFSMPMTLAENYPAVRMQVAPLLKQGLLVQEGERLVMEGRMEDLVLTVNEVQIPLPPLL</sequence>
<keyword evidence="2" id="KW-1185">Reference proteome</keyword>
<gene>
    <name evidence="1" type="ORF">JYP53_10160</name>
</gene>
<name>A0ABS3BG20_9GAMM</name>